<protein>
    <submittedName>
        <fullName evidence="4">DgyrCDS9174</fullName>
    </submittedName>
</protein>
<evidence type="ECO:0000256" key="1">
    <source>
        <dbReference type="ARBA" id="ARBA00005988"/>
    </source>
</evidence>
<dbReference type="GO" id="GO:0008270">
    <property type="term" value="F:zinc ion binding"/>
    <property type="evidence" value="ECO:0007669"/>
    <property type="project" value="InterPro"/>
</dbReference>
<keyword evidence="5" id="KW-1185">Reference proteome</keyword>
<comment type="caution">
    <text evidence="4">The sequence shown here is derived from an EMBL/GenBank/DDBJ whole genome shotgun (WGS) entry which is preliminary data.</text>
</comment>
<dbReference type="Proteomes" id="UP000549394">
    <property type="component" value="Unassembled WGS sequence"/>
</dbReference>
<dbReference type="GO" id="GO:0006508">
    <property type="term" value="P:proteolysis"/>
    <property type="evidence" value="ECO:0007669"/>
    <property type="project" value="InterPro"/>
</dbReference>
<accession>A0A7I8W1H9</accession>
<dbReference type="PROSITE" id="PS52035">
    <property type="entry name" value="PEPTIDASE_M14"/>
    <property type="match status" value="1"/>
</dbReference>
<feature type="domain" description="Peptidase M14" evidence="3">
    <location>
        <begin position="1"/>
        <end position="71"/>
    </location>
</feature>
<sequence>MNIQGSSRNYGSTCAVIYPASGLTIDFTYSVDIKYFFTTELGGEGLDPPREEIKLSYEEFWHGITAMVAAIEERERERYQTNKKYIKKAIWR</sequence>
<evidence type="ECO:0000259" key="3">
    <source>
        <dbReference type="PROSITE" id="PS52035"/>
    </source>
</evidence>
<reference evidence="4 5" key="1">
    <citation type="submission" date="2020-08" db="EMBL/GenBank/DDBJ databases">
        <authorList>
            <person name="Hejnol A."/>
        </authorList>
    </citation>
    <scope>NUCLEOTIDE SEQUENCE [LARGE SCALE GENOMIC DNA]</scope>
</reference>
<dbReference type="EMBL" id="CAJFCJ010000012">
    <property type="protein sequence ID" value="CAD5120617.1"/>
    <property type="molecule type" value="Genomic_DNA"/>
</dbReference>
<dbReference type="SUPFAM" id="SSF53187">
    <property type="entry name" value="Zn-dependent exopeptidases"/>
    <property type="match status" value="1"/>
</dbReference>
<evidence type="ECO:0000313" key="4">
    <source>
        <dbReference type="EMBL" id="CAD5120617.1"/>
    </source>
</evidence>
<gene>
    <name evidence="4" type="ORF">DGYR_LOCUS8695</name>
</gene>
<name>A0A7I8W1H9_9ANNE</name>
<proteinExistence type="inferred from homology"/>
<evidence type="ECO:0000313" key="5">
    <source>
        <dbReference type="Proteomes" id="UP000549394"/>
    </source>
</evidence>
<dbReference type="GO" id="GO:0004181">
    <property type="term" value="F:metallocarboxypeptidase activity"/>
    <property type="evidence" value="ECO:0007669"/>
    <property type="project" value="InterPro"/>
</dbReference>
<comment type="similarity">
    <text evidence="1 2">Belongs to the peptidase M14 family.</text>
</comment>
<dbReference type="AlphaFoldDB" id="A0A7I8W1H9"/>
<dbReference type="Gene3D" id="3.40.630.10">
    <property type="entry name" value="Zn peptidases"/>
    <property type="match status" value="1"/>
</dbReference>
<organism evidence="4 5">
    <name type="scientific">Dimorphilus gyrociliatus</name>
    <dbReference type="NCBI Taxonomy" id="2664684"/>
    <lineage>
        <taxon>Eukaryota</taxon>
        <taxon>Metazoa</taxon>
        <taxon>Spiralia</taxon>
        <taxon>Lophotrochozoa</taxon>
        <taxon>Annelida</taxon>
        <taxon>Polychaeta</taxon>
        <taxon>Polychaeta incertae sedis</taxon>
        <taxon>Dinophilidae</taxon>
        <taxon>Dimorphilus</taxon>
    </lineage>
</organism>
<dbReference type="InterPro" id="IPR000834">
    <property type="entry name" value="Peptidase_M14"/>
</dbReference>
<evidence type="ECO:0000256" key="2">
    <source>
        <dbReference type="PROSITE-ProRule" id="PRU01379"/>
    </source>
</evidence>
<feature type="active site" description="Proton donor/acceptor" evidence="2">
    <location>
        <position position="40"/>
    </location>
</feature>
<dbReference type="Pfam" id="PF00246">
    <property type="entry name" value="Peptidase_M14"/>
    <property type="match status" value="1"/>
</dbReference>